<name>A0ABV9DH69_9BACI</name>
<reference evidence="3" key="1">
    <citation type="journal article" date="2019" name="Int. J. Syst. Evol. Microbiol.">
        <title>The Global Catalogue of Microorganisms (GCM) 10K type strain sequencing project: providing services to taxonomists for standard genome sequencing and annotation.</title>
        <authorList>
            <consortium name="The Broad Institute Genomics Platform"/>
            <consortium name="The Broad Institute Genome Sequencing Center for Infectious Disease"/>
            <person name="Wu L."/>
            <person name="Ma J."/>
        </authorList>
    </citation>
    <scope>NUCLEOTIDE SEQUENCE [LARGE SCALE GENOMIC DNA]</scope>
    <source>
        <strain evidence="3">CGMCC 4.7426</strain>
    </source>
</reference>
<comment type="caution">
    <text evidence="2">The sequence shown here is derived from an EMBL/GenBank/DDBJ whole genome shotgun (WGS) entry which is preliminary data.</text>
</comment>
<evidence type="ECO:0000313" key="3">
    <source>
        <dbReference type="Proteomes" id="UP001595989"/>
    </source>
</evidence>
<protein>
    <recommendedName>
        <fullName evidence="4">DUF4181 domain-containing protein</fullName>
    </recommendedName>
</protein>
<gene>
    <name evidence="2" type="ORF">ACFO3D_07865</name>
</gene>
<feature type="transmembrane region" description="Helical" evidence="1">
    <location>
        <begin position="66"/>
        <end position="82"/>
    </location>
</feature>
<evidence type="ECO:0008006" key="4">
    <source>
        <dbReference type="Google" id="ProtNLM"/>
    </source>
</evidence>
<accession>A0ABV9DH69</accession>
<proteinExistence type="predicted"/>
<dbReference type="Proteomes" id="UP001595989">
    <property type="component" value="Unassembled WGS sequence"/>
</dbReference>
<keyword evidence="3" id="KW-1185">Reference proteome</keyword>
<keyword evidence="1" id="KW-1133">Transmembrane helix</keyword>
<dbReference type="EMBL" id="JBHSFU010000004">
    <property type="protein sequence ID" value="MFC4558125.1"/>
    <property type="molecule type" value="Genomic_DNA"/>
</dbReference>
<feature type="transmembrane region" description="Helical" evidence="1">
    <location>
        <begin position="9"/>
        <end position="28"/>
    </location>
</feature>
<keyword evidence="1" id="KW-0812">Transmembrane</keyword>
<dbReference type="RefSeq" id="WP_390294514.1">
    <property type="nucleotide sequence ID" value="NZ_JBHSFU010000004.1"/>
</dbReference>
<evidence type="ECO:0000256" key="1">
    <source>
        <dbReference type="SAM" id="Phobius"/>
    </source>
</evidence>
<sequence>MRHPYEKFIRLEIITLILAGVIGFIAVFQGFPIIMIFCLYLLAISIFSEALIYTNTFQTAQGMKQFAKAFLLILFATILLFQL</sequence>
<feature type="transmembrane region" description="Helical" evidence="1">
    <location>
        <begin position="34"/>
        <end position="54"/>
    </location>
</feature>
<evidence type="ECO:0000313" key="2">
    <source>
        <dbReference type="EMBL" id="MFC4558125.1"/>
    </source>
</evidence>
<keyword evidence="1" id="KW-0472">Membrane</keyword>
<organism evidence="2 3">
    <name type="scientific">Virgibacillus kekensis</name>
    <dbReference type="NCBI Taxonomy" id="202261"/>
    <lineage>
        <taxon>Bacteria</taxon>
        <taxon>Bacillati</taxon>
        <taxon>Bacillota</taxon>
        <taxon>Bacilli</taxon>
        <taxon>Bacillales</taxon>
        <taxon>Bacillaceae</taxon>
        <taxon>Virgibacillus</taxon>
    </lineage>
</organism>